<dbReference type="AlphaFoldDB" id="A0A7T5JPM2"/>
<dbReference type="GO" id="GO:0009264">
    <property type="term" value="P:deoxyribonucleotide catabolic process"/>
    <property type="evidence" value="ECO:0007669"/>
    <property type="project" value="InterPro"/>
</dbReference>
<dbReference type="KEGG" id="bcop:JD108_06755"/>
<sequence>MKPETTLRIGIDIDGTVTEPSSIVPMMNESFGKHLRYEDCFAYDLAKVYNITEEAFQDWLSKHGERLYNEAPVHGTADSVLRGWYPHHRLIYISAREARHRDVTLNWFSRYHIPFHEVDLIGSHDKLAAAKKWQVDLFLEDRLENALQLSEELQIPILLFDTPYNQGSLPALIHRVHSWEQVEELVRTFAMNRPPLAEKSL</sequence>
<dbReference type="GO" id="GO:0008253">
    <property type="term" value="F:5'-nucleotidase activity"/>
    <property type="evidence" value="ECO:0007669"/>
    <property type="project" value="InterPro"/>
</dbReference>
<reference evidence="6" key="2">
    <citation type="submission" date="2021-04" db="EMBL/GenBank/DDBJ databases">
        <title>Brevibacillus composti FJAT-54423, complete genome.</title>
        <authorList>
            <person name="Tang R."/>
        </authorList>
    </citation>
    <scope>NUCLEOTIDE SEQUENCE</scope>
    <source>
        <strain evidence="6">FJAT-54424</strain>
    </source>
</reference>
<gene>
    <name evidence="5" type="ORF">JD108_06755</name>
    <name evidence="6" type="ORF">KDJ56_06435</name>
</gene>
<evidence type="ECO:0000256" key="1">
    <source>
        <dbReference type="ARBA" id="ARBA00009589"/>
    </source>
</evidence>
<dbReference type="Pfam" id="PF06941">
    <property type="entry name" value="NT5C"/>
    <property type="match status" value="1"/>
</dbReference>
<dbReference type="PANTHER" id="PTHR35134">
    <property type="entry name" value="NUCLEOTIDASE YQFW-RELATED"/>
    <property type="match status" value="1"/>
</dbReference>
<feature type="active site" description="Nucleophile" evidence="4">
    <location>
        <position position="12"/>
    </location>
</feature>
<evidence type="ECO:0000256" key="3">
    <source>
        <dbReference type="PIRNR" id="PIRNR021362"/>
    </source>
</evidence>
<evidence type="ECO:0000313" key="8">
    <source>
        <dbReference type="Proteomes" id="UP000677234"/>
    </source>
</evidence>
<dbReference type="InterPro" id="IPR009206">
    <property type="entry name" value="Nucleotidase_putative"/>
</dbReference>
<dbReference type="EC" id="3.1.3.-" evidence="3"/>
<dbReference type="Proteomes" id="UP000677234">
    <property type="component" value="Chromosome"/>
</dbReference>
<accession>A0A7T5JPM2</accession>
<dbReference type="Proteomes" id="UP000595847">
    <property type="component" value="Chromosome"/>
</dbReference>
<dbReference type="PANTHER" id="PTHR35134:SF2">
    <property type="entry name" value="NUCLEOTIDASE YQFW-RELATED"/>
    <property type="match status" value="1"/>
</dbReference>
<keyword evidence="8" id="KW-1185">Reference proteome</keyword>
<name>A0A7T5JPM2_9BACL</name>
<dbReference type="InterPro" id="IPR023214">
    <property type="entry name" value="HAD_sf"/>
</dbReference>
<reference evidence="5 7" key="1">
    <citation type="submission" date="2020-12" db="EMBL/GenBank/DDBJ databases">
        <title>strain FJAT-54423T represents a novel species of the genus Brevibacillus.</title>
        <authorList>
            <person name="Tang R."/>
        </authorList>
    </citation>
    <scope>NUCLEOTIDE SEQUENCE [LARGE SCALE GENOMIC DNA]</scope>
    <source>
        <strain evidence="5 7">FJAT-54423</strain>
    </source>
</reference>
<protein>
    <recommendedName>
        <fullName evidence="3">Nucleotidase</fullName>
        <ecNumber evidence="3">3.1.3.-</ecNumber>
    </recommendedName>
</protein>
<evidence type="ECO:0000313" key="7">
    <source>
        <dbReference type="Proteomes" id="UP000595847"/>
    </source>
</evidence>
<feature type="active site" description="Proton donor" evidence="4">
    <location>
        <position position="14"/>
    </location>
</feature>
<dbReference type="InterPro" id="IPR010708">
    <property type="entry name" value="5'(3')-deoxyribonucleotidase"/>
</dbReference>
<dbReference type="EMBL" id="CP066308">
    <property type="protein sequence ID" value="QQE75598.1"/>
    <property type="molecule type" value="Genomic_DNA"/>
</dbReference>
<dbReference type="PIRSF" id="PIRSF021362">
    <property type="entry name" value="UCP021362_HAD"/>
    <property type="match status" value="1"/>
</dbReference>
<keyword evidence="2 3" id="KW-0378">Hydrolase</keyword>
<proteinExistence type="inferred from homology"/>
<evidence type="ECO:0000256" key="2">
    <source>
        <dbReference type="ARBA" id="ARBA00022801"/>
    </source>
</evidence>
<dbReference type="RefSeq" id="WP_198829119.1">
    <property type="nucleotide sequence ID" value="NZ_CP066308.1"/>
</dbReference>
<dbReference type="InterPro" id="IPR036412">
    <property type="entry name" value="HAD-like_sf"/>
</dbReference>
<dbReference type="EMBL" id="CP073708">
    <property type="protein sequence ID" value="QUO42624.1"/>
    <property type="molecule type" value="Genomic_DNA"/>
</dbReference>
<organism evidence="5 7">
    <name type="scientific">Brevibacillus composti</name>
    <dbReference type="NCBI Taxonomy" id="2796470"/>
    <lineage>
        <taxon>Bacteria</taxon>
        <taxon>Bacillati</taxon>
        <taxon>Bacillota</taxon>
        <taxon>Bacilli</taxon>
        <taxon>Bacillales</taxon>
        <taxon>Paenibacillaceae</taxon>
        <taxon>Brevibacillus</taxon>
    </lineage>
</organism>
<dbReference type="Gene3D" id="3.40.50.1000">
    <property type="entry name" value="HAD superfamily/HAD-like"/>
    <property type="match status" value="1"/>
</dbReference>
<dbReference type="SUPFAM" id="SSF56784">
    <property type="entry name" value="HAD-like"/>
    <property type="match status" value="1"/>
</dbReference>
<evidence type="ECO:0000256" key="4">
    <source>
        <dbReference type="PIRSR" id="PIRSR610708-1"/>
    </source>
</evidence>
<dbReference type="InterPro" id="IPR052419">
    <property type="entry name" value="5_3-deoxyribonucleotidase-like"/>
</dbReference>
<evidence type="ECO:0000313" key="6">
    <source>
        <dbReference type="EMBL" id="QUO42624.1"/>
    </source>
</evidence>
<evidence type="ECO:0000313" key="5">
    <source>
        <dbReference type="EMBL" id="QQE75598.1"/>
    </source>
</evidence>
<comment type="similarity">
    <text evidence="1 3">Belongs to the 5'(3')-deoxyribonucleotidase family.</text>
</comment>